<evidence type="ECO:0000313" key="8">
    <source>
        <dbReference type="Proteomes" id="UP000662931"/>
    </source>
</evidence>
<evidence type="ECO:0000256" key="5">
    <source>
        <dbReference type="SAM" id="Coils"/>
    </source>
</evidence>
<feature type="domain" description="TRAF-type" evidence="6">
    <location>
        <begin position="98"/>
        <end position="153"/>
    </location>
</feature>
<dbReference type="AlphaFoldDB" id="A0A875S896"/>
<keyword evidence="2 4" id="KW-0863">Zinc-finger</keyword>
<feature type="coiled-coil region" evidence="5">
    <location>
        <begin position="233"/>
        <end position="260"/>
    </location>
</feature>
<keyword evidence="8" id="KW-1185">Reference proteome</keyword>
<sequence>MNSPNEDGSSTEPRGFDVVDSEPVVDMRSLEYVAKYDHLVTYGEFVCELVGMDGKPCKKLSERRYLEKSDKKEAFCPHIEYPCEKCEEMVSLVNQEWHLSQECTKNMVKCHGCNLEFPQKDFVKHEKYCQKIYVKCPGKKFGCSWRGSKEILQRIHLQECVFVKLSEYLTSQETKMDDLTGENNLLKSELSVLLDSVIQGRVTNLGFPLELEEVSCNLHGSENEILGGMEEDYAQLITDFERLRLNAQKAKRALGELEASKQMISKLATDNLQMKEELNSQRLVINSIRQQLQFMVLDRRRNGTEDEPKL</sequence>
<reference evidence="7" key="1">
    <citation type="submission" date="2020-10" db="EMBL/GenBank/DDBJ databases">
        <authorList>
            <person name="Roach M.J.R."/>
        </authorList>
    </citation>
    <scope>NUCLEOTIDE SEQUENCE</scope>
    <source>
        <strain evidence="7">CBS 1945</strain>
    </source>
</reference>
<accession>A0A875S896</accession>
<name>A0A875S896_EENNA</name>
<keyword evidence="3 4" id="KW-0862">Zinc</keyword>
<dbReference type="SUPFAM" id="SSF49599">
    <property type="entry name" value="TRAF domain-like"/>
    <property type="match status" value="1"/>
</dbReference>
<dbReference type="Proteomes" id="UP000662931">
    <property type="component" value="Chromosome 3"/>
</dbReference>
<keyword evidence="1 4" id="KW-0479">Metal-binding</keyword>
<evidence type="ECO:0000256" key="3">
    <source>
        <dbReference type="ARBA" id="ARBA00022833"/>
    </source>
</evidence>
<proteinExistence type="predicted"/>
<dbReference type="PROSITE" id="PS50145">
    <property type="entry name" value="ZF_TRAF"/>
    <property type="match status" value="1"/>
</dbReference>
<evidence type="ECO:0000256" key="1">
    <source>
        <dbReference type="ARBA" id="ARBA00022723"/>
    </source>
</evidence>
<evidence type="ECO:0000256" key="4">
    <source>
        <dbReference type="PROSITE-ProRule" id="PRU00207"/>
    </source>
</evidence>
<evidence type="ECO:0000313" key="7">
    <source>
        <dbReference type="EMBL" id="QPG75344.1"/>
    </source>
</evidence>
<dbReference type="GeneID" id="62196098"/>
<dbReference type="GO" id="GO:0008270">
    <property type="term" value="F:zinc ion binding"/>
    <property type="evidence" value="ECO:0007669"/>
    <property type="project" value="UniProtKB-KW"/>
</dbReference>
<dbReference type="EMBL" id="CP064814">
    <property type="protein sequence ID" value="QPG75344.1"/>
    <property type="molecule type" value="Genomic_DNA"/>
</dbReference>
<feature type="zinc finger region" description="TRAF-type" evidence="4">
    <location>
        <begin position="98"/>
        <end position="153"/>
    </location>
</feature>
<protein>
    <recommendedName>
        <fullName evidence="6">TRAF-type domain-containing protein</fullName>
    </recommendedName>
</protein>
<dbReference type="OrthoDB" id="1630758at2759"/>
<evidence type="ECO:0000259" key="6">
    <source>
        <dbReference type="PROSITE" id="PS50145"/>
    </source>
</evidence>
<dbReference type="InterPro" id="IPR001293">
    <property type="entry name" value="Znf_TRAF"/>
</dbReference>
<dbReference type="RefSeq" id="XP_038778909.1">
    <property type="nucleotide sequence ID" value="XM_038922981.1"/>
</dbReference>
<dbReference type="KEGG" id="bnn:FOA43_002697"/>
<organism evidence="7 8">
    <name type="scientific">Eeniella nana</name>
    <name type="common">Yeast</name>
    <name type="synonym">Brettanomyces nanus</name>
    <dbReference type="NCBI Taxonomy" id="13502"/>
    <lineage>
        <taxon>Eukaryota</taxon>
        <taxon>Fungi</taxon>
        <taxon>Dikarya</taxon>
        <taxon>Ascomycota</taxon>
        <taxon>Saccharomycotina</taxon>
        <taxon>Pichiomycetes</taxon>
        <taxon>Pichiales</taxon>
        <taxon>Pichiaceae</taxon>
        <taxon>Brettanomyces</taxon>
    </lineage>
</organism>
<evidence type="ECO:0000256" key="2">
    <source>
        <dbReference type="ARBA" id="ARBA00022771"/>
    </source>
</evidence>
<gene>
    <name evidence="7" type="ORF">FOA43_002697</name>
</gene>
<dbReference type="Gene3D" id="3.30.40.10">
    <property type="entry name" value="Zinc/RING finger domain, C3HC4 (zinc finger)"/>
    <property type="match status" value="1"/>
</dbReference>
<keyword evidence="5" id="KW-0175">Coiled coil</keyword>
<dbReference type="InterPro" id="IPR013083">
    <property type="entry name" value="Znf_RING/FYVE/PHD"/>
</dbReference>